<dbReference type="EMBL" id="LMWY01000064">
    <property type="protein sequence ID" value="KUN91688.1"/>
    <property type="molecule type" value="Genomic_DNA"/>
</dbReference>
<comment type="caution">
    <text evidence="1">The sequence shown here is derived from an EMBL/GenBank/DDBJ whole genome shotgun (WGS) entry which is preliminary data.</text>
</comment>
<reference evidence="1 2" key="1">
    <citation type="submission" date="2015-10" db="EMBL/GenBank/DDBJ databases">
        <title>Draft genome sequence of Streptomyces caeruleatus NRRL B-24802, type strain for the species Streptomyces caeruleatus.</title>
        <authorList>
            <person name="Ruckert C."/>
            <person name="Winkler A."/>
            <person name="Kalinowski J."/>
            <person name="Kampfer P."/>
            <person name="Glaeser S."/>
        </authorList>
    </citation>
    <scope>NUCLEOTIDE SEQUENCE [LARGE SCALE GENOMIC DNA]</scope>
    <source>
        <strain evidence="1 2">NRRL B-24802</strain>
    </source>
</reference>
<organism evidence="1 2">
    <name type="scientific">Streptomyces caeruleatus</name>
    <dbReference type="NCBI Taxonomy" id="661399"/>
    <lineage>
        <taxon>Bacteria</taxon>
        <taxon>Bacillati</taxon>
        <taxon>Actinomycetota</taxon>
        <taxon>Actinomycetes</taxon>
        <taxon>Kitasatosporales</taxon>
        <taxon>Streptomycetaceae</taxon>
        <taxon>Streptomyces</taxon>
    </lineage>
</organism>
<protein>
    <recommendedName>
        <fullName evidence="3">Lasso peptide biosynthesis PqqD family chaperone</fullName>
    </recommendedName>
</protein>
<gene>
    <name evidence="1" type="ORF">AQJ67_42105</name>
</gene>
<dbReference type="STRING" id="661399.AQJ67_42105"/>
<dbReference type="Proteomes" id="UP000053429">
    <property type="component" value="Unassembled WGS sequence"/>
</dbReference>
<proteinExistence type="predicted"/>
<accession>A0A101TG26</accession>
<dbReference type="OrthoDB" id="5195143at2"/>
<dbReference type="AlphaFoldDB" id="A0A101TG26"/>
<dbReference type="NCBIfam" id="NF033530">
    <property type="entry name" value="lasso_PqqD_Strm"/>
    <property type="match status" value="1"/>
</dbReference>
<evidence type="ECO:0008006" key="3">
    <source>
        <dbReference type="Google" id="ProtNLM"/>
    </source>
</evidence>
<keyword evidence="2" id="KW-1185">Reference proteome</keyword>
<dbReference type="Pfam" id="PF05402">
    <property type="entry name" value="PqqD"/>
    <property type="match status" value="1"/>
</dbReference>
<dbReference type="RefSeq" id="WP_062725053.1">
    <property type="nucleotide sequence ID" value="NZ_KQ948947.1"/>
</dbReference>
<dbReference type="Gene3D" id="1.10.10.1150">
    <property type="entry name" value="Coenzyme PQQ synthesis protein D (PqqD)"/>
    <property type="match status" value="1"/>
</dbReference>
<name>A0A101TG26_9ACTN</name>
<evidence type="ECO:0000313" key="2">
    <source>
        <dbReference type="Proteomes" id="UP000053429"/>
    </source>
</evidence>
<dbReference type="InterPro" id="IPR041881">
    <property type="entry name" value="PqqD_sf"/>
</dbReference>
<sequence>MTAFTVRDGISRVGTEYGDVILDETNGRYWHVNPTAALVLDTVEHGGDGEKAAERLVSRFGIDHGTARTDAEKILSRLVELGVLK</sequence>
<dbReference type="InterPro" id="IPR008792">
    <property type="entry name" value="PQQD"/>
</dbReference>
<evidence type="ECO:0000313" key="1">
    <source>
        <dbReference type="EMBL" id="KUN91688.1"/>
    </source>
</evidence>